<feature type="compositionally biased region" description="Polar residues" evidence="1">
    <location>
        <begin position="182"/>
        <end position="207"/>
    </location>
</feature>
<evidence type="ECO:0000313" key="3">
    <source>
        <dbReference type="EMBL" id="KDQ59805.1"/>
    </source>
</evidence>
<gene>
    <name evidence="3" type="ORF">JAAARDRAFT_33381</name>
</gene>
<feature type="compositionally biased region" description="Basic residues" evidence="1">
    <location>
        <begin position="216"/>
        <end position="225"/>
    </location>
</feature>
<dbReference type="InParanoid" id="A0A067Q0Z5"/>
<keyword evidence="4" id="KW-1185">Reference proteome</keyword>
<dbReference type="EMBL" id="KL197715">
    <property type="protein sequence ID" value="KDQ59805.1"/>
    <property type="molecule type" value="Genomic_DNA"/>
</dbReference>
<evidence type="ECO:0000256" key="1">
    <source>
        <dbReference type="SAM" id="MobiDB-lite"/>
    </source>
</evidence>
<feature type="region of interest" description="Disordered" evidence="1">
    <location>
        <begin position="153"/>
        <end position="248"/>
    </location>
</feature>
<evidence type="ECO:0000313" key="4">
    <source>
        <dbReference type="Proteomes" id="UP000027265"/>
    </source>
</evidence>
<feature type="compositionally biased region" description="Low complexity" evidence="1">
    <location>
        <begin position="168"/>
        <end position="181"/>
    </location>
</feature>
<organism evidence="3 4">
    <name type="scientific">Jaapia argillacea MUCL 33604</name>
    <dbReference type="NCBI Taxonomy" id="933084"/>
    <lineage>
        <taxon>Eukaryota</taxon>
        <taxon>Fungi</taxon>
        <taxon>Dikarya</taxon>
        <taxon>Basidiomycota</taxon>
        <taxon>Agaricomycotina</taxon>
        <taxon>Agaricomycetes</taxon>
        <taxon>Agaricomycetidae</taxon>
        <taxon>Jaapiales</taxon>
        <taxon>Jaapiaceae</taxon>
        <taxon>Jaapia</taxon>
    </lineage>
</organism>
<feature type="signal peptide" evidence="2">
    <location>
        <begin position="1"/>
        <end position="21"/>
    </location>
</feature>
<name>A0A067Q0Z5_9AGAM</name>
<protein>
    <submittedName>
        <fullName evidence="3">Uncharacterized protein</fullName>
    </submittedName>
</protein>
<feature type="compositionally biased region" description="Basic and acidic residues" evidence="1">
    <location>
        <begin position="226"/>
        <end position="239"/>
    </location>
</feature>
<reference evidence="4" key="1">
    <citation type="journal article" date="2014" name="Proc. Natl. Acad. Sci. U.S.A.">
        <title>Extensive sampling of basidiomycete genomes demonstrates inadequacy of the white-rot/brown-rot paradigm for wood decay fungi.</title>
        <authorList>
            <person name="Riley R."/>
            <person name="Salamov A.A."/>
            <person name="Brown D.W."/>
            <person name="Nagy L.G."/>
            <person name="Floudas D."/>
            <person name="Held B.W."/>
            <person name="Levasseur A."/>
            <person name="Lombard V."/>
            <person name="Morin E."/>
            <person name="Otillar R."/>
            <person name="Lindquist E.A."/>
            <person name="Sun H."/>
            <person name="LaButti K.M."/>
            <person name="Schmutz J."/>
            <person name="Jabbour D."/>
            <person name="Luo H."/>
            <person name="Baker S.E."/>
            <person name="Pisabarro A.G."/>
            <person name="Walton J.D."/>
            <person name="Blanchette R.A."/>
            <person name="Henrissat B."/>
            <person name="Martin F."/>
            <person name="Cullen D."/>
            <person name="Hibbett D.S."/>
            <person name="Grigoriev I.V."/>
        </authorList>
    </citation>
    <scope>NUCLEOTIDE SEQUENCE [LARGE SCALE GENOMIC DNA]</scope>
    <source>
        <strain evidence="4">MUCL 33604</strain>
    </source>
</reference>
<dbReference type="AlphaFoldDB" id="A0A067Q0Z5"/>
<accession>A0A067Q0Z5</accession>
<feature type="chain" id="PRO_5001643648" evidence="2">
    <location>
        <begin position="22"/>
        <end position="248"/>
    </location>
</feature>
<dbReference type="Proteomes" id="UP000027265">
    <property type="component" value="Unassembled WGS sequence"/>
</dbReference>
<dbReference type="HOGENOM" id="CLU_1120306_0_0_1"/>
<sequence length="248" mass="27199">MPTPSLFNTVLFLLAILHVQALATMERETPTSLLHRNPSLVKPGTLMGRSYTVHNVNCRDVQPEVRTLTTLVDREAVDLPTGRFPDVHHILNPQDPPSKRGISEIDLNHLLPLSNDAMPSPPQILGEDHSVLGNLEPRGDTLVHEPEPNRKALNMLSDESPAPPPRMPTSTPTPQSTLPSTAKANTSITLIPRSSETTGAVPTTNPMRLNKTNLKTNKHKKTKATLRKEELTPKRDGQGSKHGGVMKH</sequence>
<proteinExistence type="predicted"/>
<keyword evidence="2" id="KW-0732">Signal</keyword>
<evidence type="ECO:0000256" key="2">
    <source>
        <dbReference type="SAM" id="SignalP"/>
    </source>
</evidence>